<protein>
    <recommendedName>
        <fullName evidence="1">Phospholipid/glycerol acyltransferase domain-containing protein</fullName>
    </recommendedName>
</protein>
<feature type="domain" description="Phospholipid/glycerol acyltransferase" evidence="1">
    <location>
        <begin position="46"/>
        <end position="163"/>
    </location>
</feature>
<dbReference type="EMBL" id="MQWB01000001">
    <property type="protein sequence ID" value="OZC02170.1"/>
    <property type="molecule type" value="Genomic_DNA"/>
</dbReference>
<dbReference type="RefSeq" id="WP_179271005.1">
    <property type="nucleotide sequence ID" value="NZ_MQWB01000001.1"/>
</dbReference>
<comment type="caution">
    <text evidence="2">The sequence shown here is derived from an EMBL/GenBank/DDBJ whole genome shotgun (WGS) entry which is preliminary data.</text>
</comment>
<dbReference type="SUPFAM" id="SSF69593">
    <property type="entry name" value="Glycerol-3-phosphate (1)-acyltransferase"/>
    <property type="match status" value="1"/>
</dbReference>
<dbReference type="AlphaFoldDB" id="A0A259TWU5"/>
<proteinExistence type="predicted"/>
<dbReference type="InParanoid" id="A0A259TWU5"/>
<evidence type="ECO:0000313" key="2">
    <source>
        <dbReference type="EMBL" id="OZC02170.1"/>
    </source>
</evidence>
<dbReference type="InterPro" id="IPR002123">
    <property type="entry name" value="Plipid/glycerol_acylTrfase"/>
</dbReference>
<keyword evidence="3" id="KW-1185">Reference proteome</keyword>
<accession>A0A259TWU5</accession>
<evidence type="ECO:0000313" key="3">
    <source>
        <dbReference type="Proteomes" id="UP000216446"/>
    </source>
</evidence>
<sequence length="241" mass="26986">MRTPDPLPTRLAARAAGALIERDLASAFRRVVWVGERPALPPGKPVVLYANHHAYFDSFLLWRLIARTLERPFIVWMEKWDAVPLFGPLGALPFPPEDATRRMRTIRETARRMEAGPAILLLYPEGEMRPPDSGLGPWRADLVRLARLLPADALWWPLAVRVTDWGQASPTALLAAGQPHEIPDGSERQRLQAVLDRLHEARPSDLASGAAYVLQEGKQGPDERWDLSRLGPLFRRLTPGA</sequence>
<name>A0A259TWU5_9BACT</name>
<gene>
    <name evidence="2" type="ORF">BSZ36_03710</name>
</gene>
<dbReference type="GO" id="GO:0016746">
    <property type="term" value="F:acyltransferase activity"/>
    <property type="evidence" value="ECO:0007669"/>
    <property type="project" value="InterPro"/>
</dbReference>
<evidence type="ECO:0000259" key="1">
    <source>
        <dbReference type="SMART" id="SM00563"/>
    </source>
</evidence>
<dbReference type="SMART" id="SM00563">
    <property type="entry name" value="PlsC"/>
    <property type="match status" value="1"/>
</dbReference>
<reference evidence="2 3" key="1">
    <citation type="submission" date="2016-11" db="EMBL/GenBank/DDBJ databases">
        <title>Study of marine rhodopsin-containing bacteria.</title>
        <authorList>
            <person name="Yoshizawa S."/>
            <person name="Kumagai Y."/>
            <person name="Kogure K."/>
        </authorList>
    </citation>
    <scope>NUCLEOTIDE SEQUENCE [LARGE SCALE GENOMIC DNA]</scope>
    <source>
        <strain evidence="2 3">SG-29</strain>
    </source>
</reference>
<organism evidence="2 3">
    <name type="scientific">Rubricoccus marinus</name>
    <dbReference type="NCBI Taxonomy" id="716817"/>
    <lineage>
        <taxon>Bacteria</taxon>
        <taxon>Pseudomonadati</taxon>
        <taxon>Rhodothermota</taxon>
        <taxon>Rhodothermia</taxon>
        <taxon>Rhodothermales</taxon>
        <taxon>Rubricoccaceae</taxon>
        <taxon>Rubricoccus</taxon>
    </lineage>
</organism>
<dbReference type="Proteomes" id="UP000216446">
    <property type="component" value="Unassembled WGS sequence"/>
</dbReference>
<dbReference type="Pfam" id="PF01553">
    <property type="entry name" value="Acyltransferase"/>
    <property type="match status" value="1"/>
</dbReference>